<evidence type="ECO:0000313" key="1">
    <source>
        <dbReference type="EMBL" id="VEF10352.1"/>
    </source>
</evidence>
<protein>
    <recommendedName>
        <fullName evidence="3">Bacterial Ig-like domain-containing protein</fullName>
    </recommendedName>
</protein>
<gene>
    <name evidence="1" type="ORF">NCTC9428_01955</name>
</gene>
<evidence type="ECO:0000313" key="2">
    <source>
        <dbReference type="Proteomes" id="UP000281909"/>
    </source>
</evidence>
<dbReference type="Gene3D" id="2.60.40.10">
    <property type="entry name" value="Immunoglobulins"/>
    <property type="match status" value="1"/>
</dbReference>
<organism evidence="1 2">
    <name type="scientific">Pseudomonas fluorescens</name>
    <dbReference type="NCBI Taxonomy" id="294"/>
    <lineage>
        <taxon>Bacteria</taxon>
        <taxon>Pseudomonadati</taxon>
        <taxon>Pseudomonadota</taxon>
        <taxon>Gammaproteobacteria</taxon>
        <taxon>Pseudomonadales</taxon>
        <taxon>Pseudomonadaceae</taxon>
        <taxon>Pseudomonas</taxon>
    </lineage>
</organism>
<proteinExistence type="predicted"/>
<sequence length="592" mass="64271">MNSPKNTIVIDGLLPPYVLESWTPTLLNPKSARYSLTFACDAVLEPTDRLSAKWQGAPGTPPEGTYSSDFVEVGDRRPVVLPIPYSLAAINQGRTVTLTYQIIRGSSPTVTSLPQILYVLPLAQADLPRVMIVQADEEGRGLDLSVKDLAQFTLRIDAWPLIMQGHFFWARLKGTNADGSVFDQQYWRAPESVVDLDFFRFGFFAQDFPAAVLQGLKDRSVLTVEFSASLDASEEETDAVVFAPRHYIVSTATPPLPDKPEIVSVTDAAGQAIADGGETAHTRVTISGTAMPDEQVEVFDGSDSKGPVRAGSGIWSLCLSELAVGAHSFTAKALYGDGHITDPWAISVKPVVSGQLSIEEAPDNVSLDPLRALTSLTAVLDYDMRPTDRISVTVTAAEGTPAAGSHTTAPVVAGTTRPRRITLPKALVAYSIGKSMAVNFTYTRDGSLPVALPPLRLDVLPIAMDRLPAPVITQANGTEFLNLSDVQSGATLFFGDWPHIAMYQRLHLVLQGQKVDGPHDLQFWAGNSIVPRSWVENGSYSVTIAARYLRQLSENSKLVIRFSVNLDQVPDPEKATVFQTREYTIRGVPLNQ</sequence>
<dbReference type="Proteomes" id="UP000281909">
    <property type="component" value="Chromosome"/>
</dbReference>
<reference evidence="1 2" key="1">
    <citation type="submission" date="2018-12" db="EMBL/GenBank/DDBJ databases">
        <authorList>
            <consortium name="Pathogen Informatics"/>
        </authorList>
    </citation>
    <scope>NUCLEOTIDE SEQUENCE [LARGE SCALE GENOMIC DNA]</scope>
    <source>
        <strain evidence="1 2">NCTC9428</strain>
    </source>
</reference>
<accession>A0A448DUA3</accession>
<dbReference type="RefSeq" id="WP_172604465.1">
    <property type="nucleotide sequence ID" value="NZ_LR134318.1"/>
</dbReference>
<dbReference type="AlphaFoldDB" id="A0A448DUA3"/>
<dbReference type="InterPro" id="IPR013783">
    <property type="entry name" value="Ig-like_fold"/>
</dbReference>
<name>A0A448DUA3_PSEFL</name>
<dbReference type="EMBL" id="LR134318">
    <property type="protein sequence ID" value="VEF10352.1"/>
    <property type="molecule type" value="Genomic_DNA"/>
</dbReference>
<evidence type="ECO:0008006" key="3">
    <source>
        <dbReference type="Google" id="ProtNLM"/>
    </source>
</evidence>